<protein>
    <submittedName>
        <fullName evidence="1">Hydrolase</fullName>
    </submittedName>
</protein>
<dbReference type="AlphaFoldDB" id="A0A169PJH2"/>
<dbReference type="SUPFAM" id="SSF56784">
    <property type="entry name" value="HAD-like"/>
    <property type="match status" value="1"/>
</dbReference>
<dbReference type="Gene3D" id="1.10.150.240">
    <property type="entry name" value="Putative phosphatase, domain 2"/>
    <property type="match status" value="1"/>
</dbReference>
<reference evidence="1 2" key="1">
    <citation type="journal article" date="2016" name="Genome Announc.">
        <title>Complete Genome Sequence of Thiostrepton-Producing Streptomyces laurentii ATCC 31255.</title>
        <authorList>
            <person name="Doi K."/>
            <person name="Fujino Y."/>
            <person name="Nagayoshi Y."/>
            <person name="Ohshima T."/>
            <person name="Ogata S."/>
        </authorList>
    </citation>
    <scope>NUCLEOTIDE SEQUENCE [LARGE SCALE GENOMIC DNA]</scope>
    <source>
        <strain evidence="1 2">ATCC 31255</strain>
    </source>
</reference>
<dbReference type="Proteomes" id="UP000217676">
    <property type="component" value="Chromosome"/>
</dbReference>
<dbReference type="KEGG" id="slau:SLA_7216"/>
<dbReference type="EMBL" id="AP017424">
    <property type="protein sequence ID" value="BAU88082.1"/>
    <property type="molecule type" value="Genomic_DNA"/>
</dbReference>
<proteinExistence type="predicted"/>
<dbReference type="InterPro" id="IPR050155">
    <property type="entry name" value="HAD-like_hydrolase_sf"/>
</dbReference>
<dbReference type="InterPro" id="IPR036412">
    <property type="entry name" value="HAD-like_sf"/>
</dbReference>
<sequence length="225" mass="24542">MLTFDFDGVLHDSRKRAWHAYQTVRSEMGLAELPDLSSPEQLPLVYQGVLSQSLTRWIPYEEAERFWRRHARLTDATAREEERGIIPEIVDILGALAHGPGYSVVTGSHRTTVEHLLSRDLAVDAMPRVLLTRDDTGSKTDKLRYLAGRHGVTTYIGDTGSDIRHAKAAGLRAIAVAYGYANADDLTAAGPDLVLHTPADLAAWCRLVEAPQAGPGSPPHSAPAC</sequence>
<evidence type="ECO:0000313" key="2">
    <source>
        <dbReference type="Proteomes" id="UP000217676"/>
    </source>
</evidence>
<keyword evidence="2" id="KW-1185">Reference proteome</keyword>
<dbReference type="PANTHER" id="PTHR43434">
    <property type="entry name" value="PHOSPHOGLYCOLATE PHOSPHATASE"/>
    <property type="match status" value="1"/>
</dbReference>
<dbReference type="Pfam" id="PF13419">
    <property type="entry name" value="HAD_2"/>
    <property type="match status" value="1"/>
</dbReference>
<dbReference type="PANTHER" id="PTHR43434:SF1">
    <property type="entry name" value="PHOSPHOGLYCOLATE PHOSPHATASE"/>
    <property type="match status" value="1"/>
</dbReference>
<keyword evidence="1" id="KW-0378">Hydrolase</keyword>
<dbReference type="InterPro" id="IPR041492">
    <property type="entry name" value="HAD_2"/>
</dbReference>
<evidence type="ECO:0000313" key="1">
    <source>
        <dbReference type="EMBL" id="BAU88082.1"/>
    </source>
</evidence>
<dbReference type="GO" id="GO:0006281">
    <property type="term" value="P:DNA repair"/>
    <property type="evidence" value="ECO:0007669"/>
    <property type="project" value="TreeGrafter"/>
</dbReference>
<dbReference type="InterPro" id="IPR023198">
    <property type="entry name" value="PGP-like_dom2"/>
</dbReference>
<dbReference type="InterPro" id="IPR023214">
    <property type="entry name" value="HAD_sf"/>
</dbReference>
<accession>A0A169PJH2</accession>
<gene>
    <name evidence="1" type="ORF">SLA_7216</name>
</gene>
<organism evidence="1 2">
    <name type="scientific">Streptomyces laurentii</name>
    <dbReference type="NCBI Taxonomy" id="39478"/>
    <lineage>
        <taxon>Bacteria</taxon>
        <taxon>Bacillati</taxon>
        <taxon>Actinomycetota</taxon>
        <taxon>Actinomycetes</taxon>
        <taxon>Kitasatosporales</taxon>
        <taxon>Streptomycetaceae</taxon>
        <taxon>Streptomyces</taxon>
    </lineage>
</organism>
<name>A0A169PJH2_STRLU</name>
<dbReference type="Gene3D" id="3.40.50.1000">
    <property type="entry name" value="HAD superfamily/HAD-like"/>
    <property type="match status" value="1"/>
</dbReference>
<dbReference type="GO" id="GO:0008967">
    <property type="term" value="F:phosphoglycolate phosphatase activity"/>
    <property type="evidence" value="ECO:0007669"/>
    <property type="project" value="TreeGrafter"/>
</dbReference>